<feature type="region of interest" description="Disordered" evidence="1">
    <location>
        <begin position="284"/>
        <end position="305"/>
    </location>
</feature>
<evidence type="ECO:0000313" key="4">
    <source>
        <dbReference type="Proteomes" id="UP000774283"/>
    </source>
</evidence>
<accession>A0A9X5FCP6</accession>
<dbReference type="SUPFAM" id="SSF55166">
    <property type="entry name" value="Hedgehog/DD-peptidase"/>
    <property type="match status" value="1"/>
</dbReference>
<feature type="region of interest" description="Disordered" evidence="1">
    <location>
        <begin position="245"/>
        <end position="271"/>
    </location>
</feature>
<dbReference type="Proteomes" id="UP000774283">
    <property type="component" value="Unassembled WGS sequence"/>
</dbReference>
<feature type="compositionally biased region" description="Polar residues" evidence="1">
    <location>
        <begin position="1"/>
        <end position="14"/>
    </location>
</feature>
<reference evidence="3 4" key="1">
    <citation type="submission" date="2020-04" db="EMBL/GenBank/DDBJ databases">
        <title>MicrobeNet Type strains.</title>
        <authorList>
            <person name="Nicholson A.C."/>
        </authorList>
    </citation>
    <scope>NUCLEOTIDE SEQUENCE [LARGE SCALE GENOMIC DNA]</scope>
    <source>
        <strain evidence="3 4">ATCC BAA-789</strain>
    </source>
</reference>
<feature type="region of interest" description="Disordered" evidence="1">
    <location>
        <begin position="133"/>
        <end position="161"/>
    </location>
</feature>
<keyword evidence="4" id="KW-1185">Reference proteome</keyword>
<evidence type="ECO:0000259" key="2">
    <source>
        <dbReference type="Pfam" id="PF02557"/>
    </source>
</evidence>
<feature type="compositionally biased region" description="Low complexity" evidence="1">
    <location>
        <begin position="148"/>
        <end position="161"/>
    </location>
</feature>
<gene>
    <name evidence="3" type="ORF">HF995_11005</name>
</gene>
<dbReference type="Pfam" id="PF02557">
    <property type="entry name" value="VanY"/>
    <property type="match status" value="1"/>
</dbReference>
<dbReference type="PANTHER" id="PTHR34385">
    <property type="entry name" value="D-ALANYL-D-ALANINE CARBOXYPEPTIDASE"/>
    <property type="match status" value="1"/>
</dbReference>
<dbReference type="PANTHER" id="PTHR34385:SF1">
    <property type="entry name" value="PEPTIDOGLYCAN L-ALANYL-D-GLUTAMATE ENDOPEPTIDASE CWLK"/>
    <property type="match status" value="1"/>
</dbReference>
<protein>
    <recommendedName>
        <fullName evidence="2">D-alanyl-D-alanine carboxypeptidase-like core domain-containing protein</fullName>
    </recommendedName>
</protein>
<dbReference type="CDD" id="cd14814">
    <property type="entry name" value="Peptidase_M15"/>
    <property type="match status" value="1"/>
</dbReference>
<evidence type="ECO:0000313" key="3">
    <source>
        <dbReference type="EMBL" id="NKX93790.1"/>
    </source>
</evidence>
<feature type="region of interest" description="Disordered" evidence="1">
    <location>
        <begin position="1"/>
        <end position="109"/>
    </location>
</feature>
<name>A0A9X5FCP6_9MICO</name>
<organism evidence="3 4">
    <name type="scientific">Sanguibacter hominis ATCC BAA-789</name>
    <dbReference type="NCBI Taxonomy" id="1312740"/>
    <lineage>
        <taxon>Bacteria</taxon>
        <taxon>Bacillati</taxon>
        <taxon>Actinomycetota</taxon>
        <taxon>Actinomycetes</taxon>
        <taxon>Micrococcales</taxon>
        <taxon>Sanguibacteraceae</taxon>
        <taxon>Sanguibacter</taxon>
    </lineage>
</organism>
<comment type="caution">
    <text evidence="3">The sequence shown here is derived from an EMBL/GenBank/DDBJ whole genome shotgun (WGS) entry which is preliminary data.</text>
</comment>
<dbReference type="RefSeq" id="WP_168447838.1">
    <property type="nucleotide sequence ID" value="NZ_JAAXOW010000003.1"/>
</dbReference>
<proteinExistence type="predicted"/>
<dbReference type="InterPro" id="IPR009045">
    <property type="entry name" value="Zn_M74/Hedgehog-like"/>
</dbReference>
<feature type="compositionally biased region" description="Low complexity" evidence="1">
    <location>
        <begin position="90"/>
        <end position="109"/>
    </location>
</feature>
<dbReference type="Gene3D" id="3.30.1380.10">
    <property type="match status" value="1"/>
</dbReference>
<dbReference type="InterPro" id="IPR003709">
    <property type="entry name" value="VanY-like_core_dom"/>
</dbReference>
<dbReference type="GO" id="GO:0008233">
    <property type="term" value="F:peptidase activity"/>
    <property type="evidence" value="ECO:0007669"/>
    <property type="project" value="InterPro"/>
</dbReference>
<dbReference type="GO" id="GO:0006508">
    <property type="term" value="P:proteolysis"/>
    <property type="evidence" value="ECO:0007669"/>
    <property type="project" value="InterPro"/>
</dbReference>
<feature type="domain" description="D-alanyl-D-alanine carboxypeptidase-like core" evidence="2">
    <location>
        <begin position="423"/>
        <end position="533"/>
    </location>
</feature>
<dbReference type="InterPro" id="IPR052179">
    <property type="entry name" value="DD-CPase-like"/>
</dbReference>
<sequence>MESQDQATAPTLQTRRARREAALAALESSPVTMSVPDSSVPGAVRTPAPHAAPSRPDGTFPPALDARRESTVSPLRTTSGSRMTGPAPHAALGRPAQRAAAPHASSPSVVADPESLARLAAFSEIAELRRARESRTRDLAPAAHQSTPRSSAASRPGVAAAARPVVPQPIVVPSLEPDEQPVALRPAAPVTQSRPTAPAAAPLARPQVAATLAQPVLADPVAAAPASGALAAPVLAAATPAAATTSDVPAGPLAAPAETPGDPVVTPSAAACAPMSRRATVEARRAAAGKKPRSAGSSFHRPAGRAHKGGWVARAGILAALGITTIAVPLANASQQGASATSVPLVAEGRSTLDVITSSSSSAAATEAVIVAEGGTLAGRDAAVASRASARDTLAGCDLTTTVRSENGHLRNDELCDLTQSGHRLQPYAAVAFDALNEAYRAKFGTDICLTDSYRSLAGQYSVARTKPGLSARPGTSQHGLGLAVDMCKPAYSSTQRWNWLKANGPTYGWDNPAWARAGSSGKYEPWHWEYFPLVEY</sequence>
<dbReference type="AlphaFoldDB" id="A0A9X5FCP6"/>
<feature type="compositionally biased region" description="Polar residues" evidence="1">
    <location>
        <begin position="71"/>
        <end position="82"/>
    </location>
</feature>
<evidence type="ECO:0000256" key="1">
    <source>
        <dbReference type="SAM" id="MobiDB-lite"/>
    </source>
</evidence>
<dbReference type="EMBL" id="JAAXOW010000003">
    <property type="protein sequence ID" value="NKX93790.1"/>
    <property type="molecule type" value="Genomic_DNA"/>
</dbReference>